<keyword evidence="3" id="KW-1185">Reference proteome</keyword>
<organism evidence="2 3">
    <name type="scientific">Corchorus olitorius</name>
    <dbReference type="NCBI Taxonomy" id="93759"/>
    <lineage>
        <taxon>Eukaryota</taxon>
        <taxon>Viridiplantae</taxon>
        <taxon>Streptophyta</taxon>
        <taxon>Embryophyta</taxon>
        <taxon>Tracheophyta</taxon>
        <taxon>Spermatophyta</taxon>
        <taxon>Magnoliopsida</taxon>
        <taxon>eudicotyledons</taxon>
        <taxon>Gunneridae</taxon>
        <taxon>Pentapetalae</taxon>
        <taxon>rosids</taxon>
        <taxon>malvids</taxon>
        <taxon>Malvales</taxon>
        <taxon>Malvaceae</taxon>
        <taxon>Grewioideae</taxon>
        <taxon>Apeibeae</taxon>
        <taxon>Corchorus</taxon>
    </lineage>
</organism>
<evidence type="ECO:0000313" key="2">
    <source>
        <dbReference type="EMBL" id="OMP13686.1"/>
    </source>
</evidence>
<dbReference type="EMBL" id="AWUE01009370">
    <property type="protein sequence ID" value="OMP12429.1"/>
    <property type="molecule type" value="Genomic_DNA"/>
</dbReference>
<gene>
    <name evidence="2" type="ORF">COLO4_01151</name>
    <name evidence="1" type="ORF">COLO4_03225</name>
</gene>
<dbReference type="AlphaFoldDB" id="A0A1R3L2W8"/>
<comment type="caution">
    <text evidence="2">The sequence shown here is derived from an EMBL/GenBank/DDBJ whole genome shotgun (WGS) entry which is preliminary data.</text>
</comment>
<reference evidence="2" key="3">
    <citation type="journal article" date="2017" name="Nat. Plants">
        <title>Comparative genomics of two jute species and insight into fibre biogenesis.</title>
        <authorList>
            <person name="Islam M.S."/>
            <person name="Saito J.A."/>
            <person name="Emdad E.M."/>
            <person name="Ahmed B."/>
            <person name="Islam M.M."/>
            <person name="Halim A."/>
            <person name="Hossen Q.M."/>
            <person name="Hossain M.Z."/>
            <person name="Ahmed R."/>
            <person name="Hossain M.S."/>
            <person name="Kabir S.M."/>
            <person name="Khan M.S."/>
            <person name="Khan M.M."/>
            <person name="Hasan R."/>
            <person name="Aktar N."/>
            <person name="Honi U."/>
            <person name="Islam R."/>
            <person name="Rashid M.M."/>
            <person name="Wan X."/>
            <person name="Hou S."/>
            <person name="Haque T."/>
            <person name="Azam M.S."/>
            <person name="Moosa M.M."/>
            <person name="Elias S.M."/>
            <person name="Hasan A.M."/>
            <person name="Mahmood N."/>
            <person name="Shafiuddin M."/>
            <person name="Shahid S."/>
            <person name="Shommu N.S."/>
            <person name="Jahan S."/>
            <person name="Roy S."/>
            <person name="Chowdhury A."/>
            <person name="Akhand A.I."/>
            <person name="Nisho G.M."/>
            <person name="Uddin K.S."/>
            <person name="Rabeya T."/>
            <person name="Hoque S.M."/>
            <person name="Snigdha A.R."/>
            <person name="Mortoza S."/>
            <person name="Matin S.A."/>
            <person name="Islam M.K."/>
            <person name="Lashkar M.Z."/>
            <person name="Zaman M."/>
            <person name="Yuryev A."/>
            <person name="Uddin M.K."/>
            <person name="Rahman M.S."/>
            <person name="Haque M.S."/>
            <person name="Alam M.M."/>
            <person name="Khan H."/>
            <person name="Alam M."/>
        </authorList>
    </citation>
    <scope>NUCLEOTIDE SEQUENCE</scope>
    <source>
        <tissue evidence="2">Whole seedlings</tissue>
    </source>
</reference>
<name>A0A1R3L2W8_9ROSI</name>
<reference evidence="2" key="2">
    <citation type="submission" date="2013-09" db="EMBL/GenBank/DDBJ databases">
        <authorList>
            <person name="Alam M."/>
            <person name="Haque M.S."/>
            <person name="Islam M.S."/>
            <person name="Emdad E.M."/>
            <person name="Islam M.M."/>
            <person name="Ahmed B."/>
            <person name="Halim A."/>
            <person name="Hossen Q.M.M."/>
            <person name="Hossain M.Z."/>
            <person name="Ahmed R."/>
            <person name="Khan M.M."/>
            <person name="Islam R."/>
            <person name="Rashid M.M."/>
            <person name="Khan S.A."/>
            <person name="Rahman M.S."/>
            <person name="Alam M."/>
            <person name="Yahiya A.S."/>
            <person name="Khan M.S."/>
            <person name="Azam M.S."/>
            <person name="Haque T."/>
            <person name="Lashkar M.Z.H."/>
            <person name="Akhand A.I."/>
            <person name="Morshed G."/>
            <person name="Roy S."/>
            <person name="Uddin K.S."/>
            <person name="Rabeya T."/>
            <person name="Hossain A.S."/>
            <person name="Chowdhury A."/>
            <person name="Snigdha A.R."/>
            <person name="Mortoza M.S."/>
            <person name="Matin S.A."/>
            <person name="Hoque S.M.E."/>
            <person name="Islam M.K."/>
            <person name="Roy D.K."/>
            <person name="Haider R."/>
            <person name="Moosa M.M."/>
            <person name="Elias S.M."/>
            <person name="Hasan A.M."/>
            <person name="Jahan S."/>
            <person name="Shafiuddin M."/>
            <person name="Mahmood N."/>
            <person name="Shommy N.S."/>
        </authorList>
    </citation>
    <scope>NUCLEOTIDE SEQUENCE</scope>
    <source>
        <tissue evidence="2">Whole seedlings</tissue>
    </source>
</reference>
<evidence type="ECO:0000313" key="1">
    <source>
        <dbReference type="EMBL" id="OMP12429.1"/>
    </source>
</evidence>
<protein>
    <submittedName>
        <fullName evidence="2">Uncharacterized protein</fullName>
    </submittedName>
</protein>
<evidence type="ECO:0000313" key="3">
    <source>
        <dbReference type="Proteomes" id="UP000187203"/>
    </source>
</evidence>
<sequence length="31" mass="3685">MPIPVSDRWKYGYQTEELAPTYDIIQVTIEK</sequence>
<reference evidence="3" key="1">
    <citation type="submission" date="2013-09" db="EMBL/GenBank/DDBJ databases">
        <title>Corchorus olitorius genome sequencing.</title>
        <authorList>
            <person name="Alam M."/>
            <person name="Haque M.S."/>
            <person name="Islam M.S."/>
            <person name="Emdad E.M."/>
            <person name="Islam M.M."/>
            <person name="Ahmed B."/>
            <person name="Halim A."/>
            <person name="Hossen Q.M.M."/>
            <person name="Hossain M.Z."/>
            <person name="Ahmed R."/>
            <person name="Khan M.M."/>
            <person name="Islam R."/>
            <person name="Rashid M.M."/>
            <person name="Khan S.A."/>
            <person name="Rahman M.S."/>
            <person name="Alam M."/>
            <person name="Yahiya A.S."/>
            <person name="Khan M.S."/>
            <person name="Azam M.S."/>
            <person name="Haque T."/>
            <person name="Lashkar M.Z.H."/>
            <person name="Akhand A.I."/>
            <person name="Morshed G."/>
            <person name="Roy S."/>
            <person name="Uddin K.S."/>
            <person name="Rabeya T."/>
            <person name="Hossain A.S."/>
            <person name="Chowdhury A."/>
            <person name="Snigdha A.R."/>
            <person name="Mortoza M.S."/>
            <person name="Matin S.A."/>
            <person name="Hoque S.M.E."/>
            <person name="Islam M.K."/>
            <person name="Roy D.K."/>
            <person name="Haider R."/>
            <person name="Moosa M.M."/>
            <person name="Elias S.M."/>
            <person name="Hasan A.M."/>
            <person name="Jahan S."/>
            <person name="Shafiuddin M."/>
            <person name="Mahmood N."/>
            <person name="Shommy N.S."/>
        </authorList>
    </citation>
    <scope>NUCLEOTIDE SEQUENCE [LARGE SCALE GENOMIC DNA]</scope>
    <source>
        <strain evidence="3">cv. O-4</strain>
    </source>
</reference>
<dbReference type="EMBL" id="AWUE01003554">
    <property type="protein sequence ID" value="OMP13686.1"/>
    <property type="molecule type" value="Genomic_DNA"/>
</dbReference>
<accession>A0A1R3L2W8</accession>
<proteinExistence type="predicted"/>
<dbReference type="Proteomes" id="UP000187203">
    <property type="component" value="Unassembled WGS sequence"/>
</dbReference>